<dbReference type="AlphaFoldDB" id="X1M997"/>
<evidence type="ECO:0000313" key="2">
    <source>
        <dbReference type="EMBL" id="GAI27858.1"/>
    </source>
</evidence>
<name>X1M997_9ZZZZ</name>
<feature type="transmembrane region" description="Helical" evidence="1">
    <location>
        <begin position="6"/>
        <end position="24"/>
    </location>
</feature>
<keyword evidence="1" id="KW-1133">Transmembrane helix</keyword>
<gene>
    <name evidence="2" type="ORF">S06H3_37994</name>
</gene>
<sequence length="73" mass="8215">MDAGKVALAILAVGGICGLIYLITRPSHSSETKALPPGREIRRKNKEIWEIDWDKDGLPKTVTITRDFTERHE</sequence>
<reference evidence="2" key="1">
    <citation type="journal article" date="2014" name="Front. Microbiol.">
        <title>High frequency of phylogenetically diverse reductive dehalogenase-homologous genes in deep subseafloor sedimentary metagenomes.</title>
        <authorList>
            <person name="Kawai M."/>
            <person name="Futagami T."/>
            <person name="Toyoda A."/>
            <person name="Takaki Y."/>
            <person name="Nishi S."/>
            <person name="Hori S."/>
            <person name="Arai W."/>
            <person name="Tsubouchi T."/>
            <person name="Morono Y."/>
            <person name="Uchiyama I."/>
            <person name="Ito T."/>
            <person name="Fujiyama A."/>
            <person name="Inagaki F."/>
            <person name="Takami H."/>
        </authorList>
    </citation>
    <scope>NUCLEOTIDE SEQUENCE</scope>
    <source>
        <strain evidence="2">Expedition CK06-06</strain>
    </source>
</reference>
<keyword evidence="1" id="KW-0812">Transmembrane</keyword>
<proteinExistence type="predicted"/>
<accession>X1M997</accession>
<protein>
    <submittedName>
        <fullName evidence="2">Uncharacterized protein</fullName>
    </submittedName>
</protein>
<dbReference type="EMBL" id="BARV01023125">
    <property type="protein sequence ID" value="GAI27858.1"/>
    <property type="molecule type" value="Genomic_DNA"/>
</dbReference>
<evidence type="ECO:0000256" key="1">
    <source>
        <dbReference type="SAM" id="Phobius"/>
    </source>
</evidence>
<organism evidence="2">
    <name type="scientific">marine sediment metagenome</name>
    <dbReference type="NCBI Taxonomy" id="412755"/>
    <lineage>
        <taxon>unclassified sequences</taxon>
        <taxon>metagenomes</taxon>
        <taxon>ecological metagenomes</taxon>
    </lineage>
</organism>
<comment type="caution">
    <text evidence="2">The sequence shown here is derived from an EMBL/GenBank/DDBJ whole genome shotgun (WGS) entry which is preliminary data.</text>
</comment>
<keyword evidence="1" id="KW-0472">Membrane</keyword>